<evidence type="ECO:0000313" key="2">
    <source>
        <dbReference type="EMBL" id="MTH63963.1"/>
    </source>
</evidence>
<accession>A0A6L6IUU6</accession>
<feature type="domain" description="Aminoglycoside phosphotransferase" evidence="1">
    <location>
        <begin position="81"/>
        <end position="236"/>
    </location>
</feature>
<name>A0A6L6IUU6_9RHOB</name>
<sequence length="293" mass="31651">MTALVTDHMLAEVLEAAGITDAVAGPDALASPSYLALESRSVFGMRDGQRVFMKVMHPEMRGGFDLAAAMALATAAGDAGAGPCVVWSEGAAIAMQAVNGGPARHSTLQDAAFMRAAMGSLKRLHGCPALAGRFDPYAQIEAMTDLPEDAPWIFALLDSIREPLMAAPTVPCRNDGSSSNLMTNGLLVDYDRAGMNDPMYDVGALLAEMTDFEEDMRPAFAAYGGTEADFARARLWSIVDDVLHGLWARGHGKTSVRRAVEWLKYSEWRLMRARMQLSHPQFELKARTIRGTA</sequence>
<dbReference type="AlphaFoldDB" id="A0A6L6IUU6"/>
<keyword evidence="3" id="KW-1185">Reference proteome</keyword>
<gene>
    <name evidence="2" type="ORF">GL284_06760</name>
</gene>
<protein>
    <submittedName>
        <fullName evidence="2">Phosphotransferase</fullName>
    </submittedName>
</protein>
<dbReference type="InterPro" id="IPR002575">
    <property type="entry name" value="Aminoglycoside_PTrfase"/>
</dbReference>
<comment type="caution">
    <text evidence="2">The sequence shown here is derived from an EMBL/GenBank/DDBJ whole genome shotgun (WGS) entry which is preliminary data.</text>
</comment>
<reference evidence="2 3" key="1">
    <citation type="submission" date="2019-11" db="EMBL/GenBank/DDBJ databases">
        <authorList>
            <person name="Dong K."/>
        </authorList>
    </citation>
    <scope>NUCLEOTIDE SEQUENCE [LARGE SCALE GENOMIC DNA]</scope>
    <source>
        <strain evidence="2 3">DK608</strain>
    </source>
</reference>
<dbReference type="SUPFAM" id="SSF56112">
    <property type="entry name" value="Protein kinase-like (PK-like)"/>
    <property type="match status" value="1"/>
</dbReference>
<evidence type="ECO:0000313" key="3">
    <source>
        <dbReference type="Proteomes" id="UP000478740"/>
    </source>
</evidence>
<dbReference type="Pfam" id="PF01636">
    <property type="entry name" value="APH"/>
    <property type="match status" value="1"/>
</dbReference>
<dbReference type="EMBL" id="WMII01000005">
    <property type="protein sequence ID" value="MTH63963.1"/>
    <property type="molecule type" value="Genomic_DNA"/>
</dbReference>
<proteinExistence type="predicted"/>
<evidence type="ECO:0000259" key="1">
    <source>
        <dbReference type="Pfam" id="PF01636"/>
    </source>
</evidence>
<dbReference type="Proteomes" id="UP000478740">
    <property type="component" value="Unassembled WGS sequence"/>
</dbReference>
<organism evidence="2 3">
    <name type="scientific">Paracoccus shanxieyensis</name>
    <dbReference type="NCBI Taxonomy" id="2675752"/>
    <lineage>
        <taxon>Bacteria</taxon>
        <taxon>Pseudomonadati</taxon>
        <taxon>Pseudomonadota</taxon>
        <taxon>Alphaproteobacteria</taxon>
        <taxon>Rhodobacterales</taxon>
        <taxon>Paracoccaceae</taxon>
        <taxon>Paracoccus</taxon>
    </lineage>
</organism>
<dbReference type="InterPro" id="IPR011009">
    <property type="entry name" value="Kinase-like_dom_sf"/>
</dbReference>
<dbReference type="Gene3D" id="3.90.1200.10">
    <property type="match status" value="1"/>
</dbReference>
<dbReference type="RefSeq" id="WP_155043837.1">
    <property type="nucleotide sequence ID" value="NZ_WMIH01000004.1"/>
</dbReference>